<protein>
    <submittedName>
        <fullName evidence="1">Uncharacterized protein</fullName>
    </submittedName>
</protein>
<dbReference type="AlphaFoldDB" id="A0AAD7EW72"/>
<name>A0AAD7EW72_9AGAR</name>
<keyword evidence="2" id="KW-1185">Reference proteome</keyword>
<comment type="caution">
    <text evidence="1">The sequence shown here is derived from an EMBL/GenBank/DDBJ whole genome shotgun (WGS) entry which is preliminary data.</text>
</comment>
<evidence type="ECO:0000313" key="1">
    <source>
        <dbReference type="EMBL" id="KAJ7355484.1"/>
    </source>
</evidence>
<gene>
    <name evidence="1" type="ORF">DFH08DRAFT_803492</name>
</gene>
<dbReference type="EMBL" id="JARIHO010000009">
    <property type="protein sequence ID" value="KAJ7355484.1"/>
    <property type="molecule type" value="Genomic_DNA"/>
</dbReference>
<proteinExistence type="predicted"/>
<organism evidence="1 2">
    <name type="scientific">Mycena albidolilacea</name>
    <dbReference type="NCBI Taxonomy" id="1033008"/>
    <lineage>
        <taxon>Eukaryota</taxon>
        <taxon>Fungi</taxon>
        <taxon>Dikarya</taxon>
        <taxon>Basidiomycota</taxon>
        <taxon>Agaricomycotina</taxon>
        <taxon>Agaricomycetes</taxon>
        <taxon>Agaricomycetidae</taxon>
        <taxon>Agaricales</taxon>
        <taxon>Marasmiineae</taxon>
        <taxon>Mycenaceae</taxon>
        <taxon>Mycena</taxon>
    </lineage>
</organism>
<evidence type="ECO:0000313" key="2">
    <source>
        <dbReference type="Proteomes" id="UP001218218"/>
    </source>
</evidence>
<dbReference type="Proteomes" id="UP001218218">
    <property type="component" value="Unassembled WGS sequence"/>
</dbReference>
<reference evidence="1" key="1">
    <citation type="submission" date="2023-03" db="EMBL/GenBank/DDBJ databases">
        <title>Massive genome expansion in bonnet fungi (Mycena s.s.) driven by repeated elements and novel gene families across ecological guilds.</title>
        <authorList>
            <consortium name="Lawrence Berkeley National Laboratory"/>
            <person name="Harder C.B."/>
            <person name="Miyauchi S."/>
            <person name="Viragh M."/>
            <person name="Kuo A."/>
            <person name="Thoen E."/>
            <person name="Andreopoulos B."/>
            <person name="Lu D."/>
            <person name="Skrede I."/>
            <person name="Drula E."/>
            <person name="Henrissat B."/>
            <person name="Morin E."/>
            <person name="Kohler A."/>
            <person name="Barry K."/>
            <person name="LaButti K."/>
            <person name="Morin E."/>
            <person name="Salamov A."/>
            <person name="Lipzen A."/>
            <person name="Mereny Z."/>
            <person name="Hegedus B."/>
            <person name="Baldrian P."/>
            <person name="Stursova M."/>
            <person name="Weitz H."/>
            <person name="Taylor A."/>
            <person name="Grigoriev I.V."/>
            <person name="Nagy L.G."/>
            <person name="Martin F."/>
            <person name="Kauserud H."/>
        </authorList>
    </citation>
    <scope>NUCLEOTIDE SEQUENCE</scope>
    <source>
        <strain evidence="1">CBHHK002</strain>
    </source>
</reference>
<accession>A0AAD7EW72</accession>
<sequence>MNFWVTGTYRSTEGKGQVLSELQWVVWKGRQQQQQPWLASRIFFSSSVSGGQRLVLPLPAEEELEGPSGRGCFTELLLLSLAGARHLLSLRSTSSTAAFIWRNPRSSVVVQKIVTHRRLEVAVKVFIGEVGVSVHKEGVHGTNSISKGKEGFGLSMAIRHHGNAVIVLPARLQDNAADHFHEIGDGTRKQGLVFLKITENVSDAVVPEAPDEGLRLLLFGNILDDAVVGKGKFELADNGGGAFSSVQDGRFGGYGFKGGSHCRQMLGGRARREQQVGGVRGVGGKKRRRWRRDLRQGCSWQQKYFC</sequence>